<reference evidence="2 3" key="1">
    <citation type="submission" date="2022-10" db="EMBL/GenBank/DDBJ databases">
        <title>The complete genomes of actinobacterial strains from the NBC collection.</title>
        <authorList>
            <person name="Joergensen T.S."/>
            <person name="Alvarez Arevalo M."/>
            <person name="Sterndorff E.B."/>
            <person name="Faurdal D."/>
            <person name="Vuksanovic O."/>
            <person name="Mourched A.-S."/>
            <person name="Charusanti P."/>
            <person name="Shaw S."/>
            <person name="Blin K."/>
            <person name="Weber T."/>
        </authorList>
    </citation>
    <scope>NUCLEOTIDE SEQUENCE [LARGE SCALE GENOMIC DNA]</scope>
    <source>
        <strain evidence="2 3">NBC_00396</strain>
    </source>
</reference>
<gene>
    <name evidence="2" type="ORF">OG375_32020</name>
</gene>
<keyword evidence="3" id="KW-1185">Reference proteome</keyword>
<evidence type="ECO:0008006" key="4">
    <source>
        <dbReference type="Google" id="ProtNLM"/>
    </source>
</evidence>
<name>A0ABZ1PF63_9ACTN</name>
<dbReference type="EMBL" id="CP107941">
    <property type="protein sequence ID" value="WUI82436.1"/>
    <property type="molecule type" value="Genomic_DNA"/>
</dbReference>
<dbReference type="RefSeq" id="WP_328370417.1">
    <property type="nucleotide sequence ID" value="NZ_CP107936.1"/>
</dbReference>
<keyword evidence="1" id="KW-0812">Transmembrane</keyword>
<keyword evidence="1" id="KW-1133">Transmembrane helix</keyword>
<protein>
    <recommendedName>
        <fullName evidence="4">PEP-CTERM protein-sorting domain-containing protein</fullName>
    </recommendedName>
</protein>
<evidence type="ECO:0000313" key="3">
    <source>
        <dbReference type="Proteomes" id="UP001346877"/>
    </source>
</evidence>
<sequence length="76" mass="8311">MGRGENPWWQTSKTPKSGFILGGIWIFLGSARAVAAIGEPIGWSLIIGLLTALLGAAYWVSALLLRRRQRSQADEE</sequence>
<evidence type="ECO:0000256" key="1">
    <source>
        <dbReference type="SAM" id="Phobius"/>
    </source>
</evidence>
<accession>A0ABZ1PF63</accession>
<organism evidence="2 3">
    <name type="scientific">Micromonospora zamorensis</name>
    <dbReference type="NCBI Taxonomy" id="709883"/>
    <lineage>
        <taxon>Bacteria</taxon>
        <taxon>Bacillati</taxon>
        <taxon>Actinomycetota</taxon>
        <taxon>Actinomycetes</taxon>
        <taxon>Micromonosporales</taxon>
        <taxon>Micromonosporaceae</taxon>
        <taxon>Micromonospora</taxon>
    </lineage>
</organism>
<evidence type="ECO:0000313" key="2">
    <source>
        <dbReference type="EMBL" id="WUI82436.1"/>
    </source>
</evidence>
<proteinExistence type="predicted"/>
<dbReference type="Proteomes" id="UP001346877">
    <property type="component" value="Chromosome"/>
</dbReference>
<keyword evidence="1" id="KW-0472">Membrane</keyword>
<feature type="transmembrane region" description="Helical" evidence="1">
    <location>
        <begin position="43"/>
        <end position="65"/>
    </location>
</feature>